<dbReference type="AlphaFoldDB" id="A0A941ECY2"/>
<proteinExistence type="predicted"/>
<evidence type="ECO:0000313" key="1">
    <source>
        <dbReference type="EMBL" id="MBR7830450.1"/>
    </source>
</evidence>
<dbReference type="EMBL" id="JAGSOH010000133">
    <property type="protein sequence ID" value="MBR7830450.1"/>
    <property type="molecule type" value="Genomic_DNA"/>
</dbReference>
<evidence type="ECO:0000313" key="2">
    <source>
        <dbReference type="Proteomes" id="UP000676325"/>
    </source>
</evidence>
<protein>
    <submittedName>
        <fullName evidence="1">Uncharacterized protein</fullName>
    </submittedName>
</protein>
<keyword evidence="2" id="KW-1185">Reference proteome</keyword>
<sequence>MPELYTVFGYWEDNGQRYGRFDEADSAVHAELLMQRRAAKENAVFWAAATLRGEFHPVDAAYTRYLDPQDPRNEEIEFEGVDELPTTGEFTVYGLILSTRRLDAGWNQRTGGQRFIGHEMATSALAAEGAASARVATDEHHAKLLVCAVLPGRMEKADTLPFSNPDERSRHRFGQ</sequence>
<dbReference type="RefSeq" id="WP_212521576.1">
    <property type="nucleotide sequence ID" value="NZ_JAGSOH010000133.1"/>
</dbReference>
<gene>
    <name evidence="1" type="ORF">KDK95_29385</name>
</gene>
<organism evidence="1 2">
    <name type="scientific">Actinospica acidithermotolerans</name>
    <dbReference type="NCBI Taxonomy" id="2828514"/>
    <lineage>
        <taxon>Bacteria</taxon>
        <taxon>Bacillati</taxon>
        <taxon>Actinomycetota</taxon>
        <taxon>Actinomycetes</taxon>
        <taxon>Catenulisporales</taxon>
        <taxon>Actinospicaceae</taxon>
        <taxon>Actinospica</taxon>
    </lineage>
</organism>
<reference evidence="1" key="1">
    <citation type="submission" date="2021-04" db="EMBL/GenBank/DDBJ databases">
        <title>Genome based classification of Actinospica acidithermotolerans sp. nov., an actinobacterium isolated from an Indonesian hot spring.</title>
        <authorList>
            <person name="Kusuma A.B."/>
            <person name="Putra K.E."/>
            <person name="Nafisah S."/>
            <person name="Loh J."/>
            <person name="Nouioui I."/>
            <person name="Goodfellow M."/>
        </authorList>
    </citation>
    <scope>NUCLEOTIDE SEQUENCE</scope>
    <source>
        <strain evidence="1">MGRD01-02</strain>
    </source>
</reference>
<accession>A0A941ECY2</accession>
<name>A0A941ECY2_9ACTN</name>
<dbReference type="Proteomes" id="UP000676325">
    <property type="component" value="Unassembled WGS sequence"/>
</dbReference>
<comment type="caution">
    <text evidence="1">The sequence shown here is derived from an EMBL/GenBank/DDBJ whole genome shotgun (WGS) entry which is preliminary data.</text>
</comment>